<dbReference type="Gene3D" id="3.90.1300.10">
    <property type="entry name" value="Amidase signature (AS) domain"/>
    <property type="match status" value="1"/>
</dbReference>
<dbReference type="OrthoDB" id="9811471at2"/>
<dbReference type="PANTHER" id="PTHR11895">
    <property type="entry name" value="TRANSAMIDASE"/>
    <property type="match status" value="1"/>
</dbReference>
<dbReference type="PROSITE" id="PS00571">
    <property type="entry name" value="AMIDASES"/>
    <property type="match status" value="1"/>
</dbReference>
<dbReference type="InterPro" id="IPR000120">
    <property type="entry name" value="Amidase"/>
</dbReference>
<dbReference type="Pfam" id="PF01425">
    <property type="entry name" value="Amidase"/>
    <property type="match status" value="1"/>
</dbReference>
<evidence type="ECO:0000256" key="1">
    <source>
        <dbReference type="ARBA" id="ARBA00009199"/>
    </source>
</evidence>
<evidence type="ECO:0000313" key="3">
    <source>
        <dbReference type="EMBL" id="SLN77059.1"/>
    </source>
</evidence>
<dbReference type="AlphaFoldDB" id="A0A1Y5TZV8"/>
<dbReference type="InParanoid" id="A0A1Y5TZV8"/>
<dbReference type="InterPro" id="IPR020556">
    <property type="entry name" value="Amidase_CS"/>
</dbReference>
<dbReference type="SUPFAM" id="SSF75304">
    <property type="entry name" value="Amidase signature (AS) enzymes"/>
    <property type="match status" value="1"/>
</dbReference>
<dbReference type="EC" id="3.5.1.13" evidence="3"/>
<dbReference type="EMBL" id="FWFR01000006">
    <property type="protein sequence ID" value="SLN77059.1"/>
    <property type="molecule type" value="Genomic_DNA"/>
</dbReference>
<protein>
    <submittedName>
        <fullName evidence="3">Acylamidase</fullName>
        <ecNumber evidence="3">3.5.1.13</ecNumber>
    </submittedName>
</protein>
<keyword evidence="4" id="KW-1185">Reference proteome</keyword>
<dbReference type="PANTHER" id="PTHR11895:SF7">
    <property type="entry name" value="GLUTAMYL-TRNA(GLN) AMIDOTRANSFERASE SUBUNIT A, MITOCHONDRIAL"/>
    <property type="match status" value="1"/>
</dbReference>
<keyword evidence="3" id="KW-0378">Hydrolase</keyword>
<name>A0A1Y5TZV8_9PROT</name>
<dbReference type="InterPro" id="IPR036928">
    <property type="entry name" value="AS_sf"/>
</dbReference>
<dbReference type="InterPro" id="IPR023631">
    <property type="entry name" value="Amidase_dom"/>
</dbReference>
<organism evidence="3 4">
    <name type="scientific">Oceanibacterium hippocampi</name>
    <dbReference type="NCBI Taxonomy" id="745714"/>
    <lineage>
        <taxon>Bacteria</taxon>
        <taxon>Pseudomonadati</taxon>
        <taxon>Pseudomonadota</taxon>
        <taxon>Alphaproteobacteria</taxon>
        <taxon>Sneathiellales</taxon>
        <taxon>Sneathiellaceae</taxon>
        <taxon>Oceanibacterium</taxon>
    </lineage>
</organism>
<dbReference type="GO" id="GO:0047680">
    <property type="term" value="F:aryl-acylamidase activity"/>
    <property type="evidence" value="ECO:0007669"/>
    <property type="project" value="UniProtKB-EC"/>
</dbReference>
<reference evidence="3 4" key="1">
    <citation type="submission" date="2017-03" db="EMBL/GenBank/DDBJ databases">
        <authorList>
            <person name="Afonso C.L."/>
            <person name="Miller P.J."/>
            <person name="Scott M.A."/>
            <person name="Spackman E."/>
            <person name="Goraichik I."/>
            <person name="Dimitrov K.M."/>
            <person name="Suarez D.L."/>
            <person name="Swayne D.E."/>
        </authorList>
    </citation>
    <scope>NUCLEOTIDE SEQUENCE [LARGE SCALE GENOMIC DNA]</scope>
    <source>
        <strain evidence="3 4">CECT 7691</strain>
    </source>
</reference>
<proteinExistence type="inferred from homology"/>
<gene>
    <name evidence="3" type="primary">aam_7</name>
    <name evidence="3" type="ORF">OCH7691_04264</name>
</gene>
<comment type="similarity">
    <text evidence="1">Belongs to the amidase family.</text>
</comment>
<dbReference type="RefSeq" id="WP_085885602.1">
    <property type="nucleotide sequence ID" value="NZ_FWFR01000006.1"/>
</dbReference>
<evidence type="ECO:0000259" key="2">
    <source>
        <dbReference type="Pfam" id="PF01425"/>
    </source>
</evidence>
<dbReference type="NCBIfam" id="NF005687">
    <property type="entry name" value="PRK07487.1"/>
    <property type="match status" value="1"/>
</dbReference>
<dbReference type="Proteomes" id="UP000193200">
    <property type="component" value="Unassembled WGS sequence"/>
</dbReference>
<feature type="domain" description="Amidase" evidence="2">
    <location>
        <begin position="28"/>
        <end position="449"/>
    </location>
</feature>
<accession>A0A1Y5TZV8</accession>
<evidence type="ECO:0000313" key="4">
    <source>
        <dbReference type="Proteomes" id="UP000193200"/>
    </source>
</evidence>
<sequence length="469" mass="48881">MSDDAWRLGAIELAGRIANRELSARQAAESVLARIDAVNPALNAVTVIDRDGALAAADAADERQAAGKPLGLLHGVPVTVKENIDQAGQATTMGVVAMKDLVARDDGPDIARLRAAGAIFVGRTNTPDFGLRWHTDNALRGATVNPWNAGVTPGGSSGGAAAALATGMGPIAIGNDLGGSVRYPAQCCGIASLRPTFGRNPRYTATQTAEPLPMSQLMAVNGPMARSVADVRLAYRVAAGASADDPWSVPAPLDDMPAAEPGRVALTRAPGGNAADPQVEAGLDRAAAALRDAGYEVEEMEPPAIAEASNLWQDLLFAEIAEVTYPRLRDIVGPGAREVLDQMLVMRRPLDLPGYMQGVAKRATLLREWQQFLVRYPIVLGPISTRVPFAVGADIGAGSDFTGIADSMRLVITVNLLGLPAAVVPVGADGGLPQAVQLIGARFAEESCLRAAEAIEDRLGPLTPIDPRN</sequence>